<sequence length="82" mass="9341">MNVLRTAVLVWCRRSGGTSFSAGDVLRSMFPEDWELFVEDLVEELMQMHKEGILVFYRDGVGLKPGEVIDAKVKIVCLRKPK</sequence>
<dbReference type="RefSeq" id="WP_206568402.1">
    <property type="nucleotide sequence ID" value="NZ_JAFKCW010000001.1"/>
</dbReference>
<comment type="caution">
    <text evidence="1">The sequence shown here is derived from an EMBL/GenBank/DDBJ whole genome shotgun (WGS) entry which is preliminary data.</text>
</comment>
<dbReference type="InterPro" id="IPR036388">
    <property type="entry name" value="WH-like_DNA-bd_sf"/>
</dbReference>
<dbReference type="EMBL" id="JAFKCW010000001">
    <property type="protein sequence ID" value="MBN7800454.1"/>
    <property type="molecule type" value="Genomic_DNA"/>
</dbReference>
<name>A0ABS3BMD1_9BACT</name>
<proteinExistence type="predicted"/>
<evidence type="ECO:0000313" key="1">
    <source>
        <dbReference type="EMBL" id="MBN7800454.1"/>
    </source>
</evidence>
<keyword evidence="2" id="KW-1185">Reference proteome</keyword>
<dbReference type="SUPFAM" id="SSF46785">
    <property type="entry name" value="Winged helix' DNA-binding domain"/>
    <property type="match status" value="1"/>
</dbReference>
<evidence type="ECO:0008006" key="3">
    <source>
        <dbReference type="Google" id="ProtNLM"/>
    </source>
</evidence>
<gene>
    <name evidence="1" type="ORF">J0A67_06255</name>
</gene>
<organism evidence="1 2">
    <name type="scientific">Algoriphagus aestuariicola</name>
    <dbReference type="NCBI Taxonomy" id="1852016"/>
    <lineage>
        <taxon>Bacteria</taxon>
        <taxon>Pseudomonadati</taxon>
        <taxon>Bacteroidota</taxon>
        <taxon>Cytophagia</taxon>
        <taxon>Cytophagales</taxon>
        <taxon>Cyclobacteriaceae</taxon>
        <taxon>Algoriphagus</taxon>
    </lineage>
</organism>
<reference evidence="1 2" key="1">
    <citation type="submission" date="2021-03" db="EMBL/GenBank/DDBJ databases">
        <title>novel species isolated from a fishpond in China.</title>
        <authorList>
            <person name="Lu H."/>
            <person name="Cai Z."/>
        </authorList>
    </citation>
    <scope>NUCLEOTIDE SEQUENCE [LARGE SCALE GENOMIC DNA]</scope>
    <source>
        <strain evidence="1 2">JCM 31546</strain>
    </source>
</reference>
<dbReference type="InterPro" id="IPR036390">
    <property type="entry name" value="WH_DNA-bd_sf"/>
</dbReference>
<protein>
    <recommendedName>
        <fullName evidence="3">DUF3253 domain-containing protein</fullName>
    </recommendedName>
</protein>
<evidence type="ECO:0000313" key="2">
    <source>
        <dbReference type="Proteomes" id="UP000664698"/>
    </source>
</evidence>
<dbReference type="Proteomes" id="UP000664698">
    <property type="component" value="Unassembled WGS sequence"/>
</dbReference>
<accession>A0ABS3BMD1</accession>
<dbReference type="Gene3D" id="1.10.10.10">
    <property type="entry name" value="Winged helix-like DNA-binding domain superfamily/Winged helix DNA-binding domain"/>
    <property type="match status" value="1"/>
</dbReference>